<feature type="compositionally biased region" description="Polar residues" evidence="2">
    <location>
        <begin position="1403"/>
        <end position="1419"/>
    </location>
</feature>
<feature type="coiled-coil region" evidence="1">
    <location>
        <begin position="215"/>
        <end position="242"/>
    </location>
</feature>
<proteinExistence type="predicted"/>
<evidence type="ECO:0000313" key="5">
    <source>
        <dbReference type="Proteomes" id="UP001473302"/>
    </source>
</evidence>
<comment type="caution">
    <text evidence="4">The sequence shown here is derived from an EMBL/GenBank/DDBJ whole genome shotgun (WGS) entry which is preliminary data.</text>
</comment>
<dbReference type="PANTHER" id="PTHR28190">
    <property type="entry name" value="NUCLEAR MIGRATION PROTEIN NUM1"/>
    <property type="match status" value="1"/>
</dbReference>
<feature type="compositionally biased region" description="Polar residues" evidence="2">
    <location>
        <begin position="1630"/>
        <end position="1656"/>
    </location>
</feature>
<feature type="compositionally biased region" description="Low complexity" evidence="2">
    <location>
        <begin position="1367"/>
        <end position="1394"/>
    </location>
</feature>
<dbReference type="InterPro" id="IPR053005">
    <property type="entry name" value="Nuclear_Pos-Cytoskel_Interact"/>
</dbReference>
<feature type="region of interest" description="Disordered" evidence="2">
    <location>
        <begin position="1452"/>
        <end position="1481"/>
    </location>
</feature>
<feature type="region of interest" description="Disordered" evidence="2">
    <location>
        <begin position="345"/>
        <end position="421"/>
    </location>
</feature>
<feature type="coiled-coil region" evidence="1">
    <location>
        <begin position="892"/>
        <end position="921"/>
    </location>
</feature>
<keyword evidence="5" id="KW-1185">Reference proteome</keyword>
<feature type="region of interest" description="Disordered" evidence="2">
    <location>
        <begin position="1630"/>
        <end position="1660"/>
    </location>
</feature>
<keyword evidence="1" id="KW-0175">Coiled coil</keyword>
<accession>A0ABP9Z5E5</accession>
<feature type="coiled-coil region" evidence="1">
    <location>
        <begin position="1265"/>
        <end position="1292"/>
    </location>
</feature>
<feature type="region of interest" description="Disordered" evidence="2">
    <location>
        <begin position="43"/>
        <end position="76"/>
    </location>
</feature>
<evidence type="ECO:0000256" key="1">
    <source>
        <dbReference type="SAM" id="Coils"/>
    </source>
</evidence>
<feature type="compositionally biased region" description="Acidic residues" evidence="2">
    <location>
        <begin position="398"/>
        <end position="418"/>
    </location>
</feature>
<feature type="coiled-coil region" evidence="1">
    <location>
        <begin position="116"/>
        <end position="189"/>
    </location>
</feature>
<evidence type="ECO:0000259" key="3">
    <source>
        <dbReference type="Pfam" id="PF12814"/>
    </source>
</evidence>
<evidence type="ECO:0000313" key="4">
    <source>
        <dbReference type="EMBL" id="GAA5814324.1"/>
    </source>
</evidence>
<reference evidence="4 5" key="1">
    <citation type="submission" date="2024-04" db="EMBL/GenBank/DDBJ databases">
        <title>genome sequences of Mucor flavus KT1a and Helicostylum pulchrum KT1b strains isolated from the surface of a dry-aged beef.</title>
        <authorList>
            <person name="Toyotome T."/>
            <person name="Hosono M."/>
            <person name="Torimaru M."/>
            <person name="Fukuda K."/>
            <person name="Mikami N."/>
        </authorList>
    </citation>
    <scope>NUCLEOTIDE SEQUENCE [LARGE SCALE GENOMIC DNA]</scope>
    <source>
        <strain evidence="4 5">KT1a</strain>
    </source>
</reference>
<gene>
    <name evidence="4" type="ORF">MFLAVUS_007818</name>
</gene>
<name>A0ABP9Z5E5_9FUNG</name>
<feature type="region of interest" description="Disordered" evidence="2">
    <location>
        <begin position="1353"/>
        <end position="1419"/>
    </location>
</feature>
<feature type="compositionally biased region" description="Basic residues" evidence="2">
    <location>
        <begin position="364"/>
        <end position="377"/>
    </location>
</feature>
<dbReference type="PANTHER" id="PTHR28190:SF1">
    <property type="entry name" value="NUCLEAR MIGRATION PROTEIN NUM1"/>
    <property type="match status" value="1"/>
</dbReference>
<dbReference type="EMBL" id="BAABUK010000020">
    <property type="protein sequence ID" value="GAA5814324.1"/>
    <property type="molecule type" value="Genomic_DNA"/>
</dbReference>
<feature type="compositionally biased region" description="Polar residues" evidence="2">
    <location>
        <begin position="252"/>
        <end position="266"/>
    </location>
</feature>
<organism evidence="4 5">
    <name type="scientific">Mucor flavus</name>
    <dbReference type="NCBI Taxonomy" id="439312"/>
    <lineage>
        <taxon>Eukaryota</taxon>
        <taxon>Fungi</taxon>
        <taxon>Fungi incertae sedis</taxon>
        <taxon>Mucoromycota</taxon>
        <taxon>Mucoromycotina</taxon>
        <taxon>Mucoromycetes</taxon>
        <taxon>Mucorales</taxon>
        <taxon>Mucorineae</taxon>
        <taxon>Mucoraceae</taxon>
        <taxon>Mucor</taxon>
    </lineage>
</organism>
<evidence type="ECO:0000256" key="2">
    <source>
        <dbReference type="SAM" id="MobiDB-lite"/>
    </source>
</evidence>
<dbReference type="Pfam" id="PF12814">
    <property type="entry name" value="Mcp5_PH"/>
    <property type="match status" value="1"/>
</dbReference>
<dbReference type="Proteomes" id="UP001473302">
    <property type="component" value="Unassembled WGS sequence"/>
</dbReference>
<sequence length="1691" mass="189697">MNIQRLNQYSQEEELPIEIQSKLEDLANEFQYLKTSKSMLDESTSTSFSPLLPPPPTNSSPSKQRSKALNGNRRNPDIEFATEIGQGLLIEVRKLQTAIQEKDDIIKHLEFSKADNERTYESIQRQLKQREEFEERLKEENWNLEVANQELRSHLSESNQSVSKHNADYARLNKQLKTQSEQIDIMKAQEEKSVSVIEAMKARHEQETHVLRRHAASAQRDNTQSQKQVEELNTELKIVKAKLAIKLATSSRVMSDEGNQLDNTTEVNEELDSENEKSTTPPLVLPGRSQQVMETETLKQSLAHAHRIISNLRSSYHKEKLEKFEIKKMLSDSQENIEQLRKDMTSWNSNHTVPQGNGGTRTKANGKKKPAKKRRGGVARQPRGLCPNESDTDPQKQDDDDDEEVDTEEYDSMDDDNLDQNFTNFGHSFDSMMDFNNGTSFSSIPMKPLSSELEAKVQVIDAGINTDPVDFLVPFVQNSSPSSPVSPSALLVSSVAVSKQNGNTCSDSFVAQQNNQEMSLKHGNTQALLHQQVSIDTHHNKQLDPSDRSVSPTKNDTVSPILDQVYIQEQVANAVVKERKEIAQRAGSILSPEQIETLFLAPIDNIETVPQHQVQQMIEAAVDKEIATMVPKIQVEKLIMEAVASEQEKIESMDLIPKADVDKLIEEAVASEQEKVLALNLIPQVQVDKLIKEAVESEKVSLNLIPMVQVDKLIEEAVASEQEKVESLNLIPKVEVDKLIEEAVVSEKEKIESLNLMPKIEVEKLIQEAVELEQEKITSLNLIPRIEAEKMIVETREQVTQQMKLETEVLVQETREELNAQFKSNEKELLRDMVPKAEAEAMSLAAVILASEKVKHEVQETSLRNVGPSVSEEMITKKEAEELVQLATTNEQAKVQQALERQKADIEAATLKLHMKELERQRLEMFTLKQAELEKHLSELEIAKHAEFEKQKAEIEATQQAELEEQKAEIETLKQAELEKQRAEIEALKQAELEEQKAEIEALKQTELENQKAEIEAIKQVELEKQKIEIEATIQAELEKQKQEIEATKEAELEKQRLEIEAIKEAELEKQKQEIEAVDIKYRKQIADLEAVKQAELESLKNESAAVKLAELAVLTKSIETYKKDTEETNHRMMTMLTKDSVDVLVKRAVSDALEKSDKTQSEAMAGMMSKEYAHVMVKDEVAKALDLERKAVAEREENEGMEMISKAEAEALAKVAAADAIVKERQAMAARENELITKEEAEILAAAAAREAVDKERSESALVLARERKLLREKEERLVSQEEADQKAKEAVRIALLENKNIPELTTTTHLNIASGGATISTPTASAGSSRFVNDIENSCVEKELPATLERSVSTSRLAPPSLNISPAPSVSTPASSSRKLRLSNSVSSLRLGSGRKEKSIQKGQRPSTDSTTPSNLSFGSFRILENSKYGSKLHSKSSISLRELSNKQESVASISTMSSDEHHNHGRTPMPMSSEESFPGFSNSGTDMYIISSITQTMIGEWMSKHTRRYVGGGISENKHLRFFWVHPYTKILYWSSVQPGAEGNEGKTKSAFVESVSAVPSHDATGASPMSLLIRTRKRDLKLTAPSLERHDLWLKSLSYLLGRPNEASNQLIEDPRLTSDSSVIENAGHQQSTLSSRASNRSIPHVQDVSNYDSDDSDDLVNIRQCCDGKHDLSTLSKGSHHHHHHS</sequence>
<feature type="region of interest" description="Disordered" evidence="2">
    <location>
        <begin position="252"/>
        <end position="285"/>
    </location>
</feature>
<feature type="coiled-coil region" evidence="1">
    <location>
        <begin position="956"/>
        <end position="1083"/>
    </location>
</feature>
<feature type="compositionally biased region" description="Polar residues" evidence="2">
    <location>
        <begin position="345"/>
        <end position="355"/>
    </location>
</feature>
<dbReference type="InterPro" id="IPR024774">
    <property type="entry name" value="PH_dom-Mcp5-type"/>
</dbReference>
<feature type="domain" description="Pleckstrin homology" evidence="3">
    <location>
        <begin position="1492"/>
        <end position="1605"/>
    </location>
</feature>
<protein>
    <recommendedName>
        <fullName evidence="3">Pleckstrin homology domain-containing protein</fullName>
    </recommendedName>
</protein>